<organism evidence="2">
    <name type="scientific">Lepeophtheirus salmonis</name>
    <name type="common">Salmon louse</name>
    <name type="synonym">Caligus salmonis</name>
    <dbReference type="NCBI Taxonomy" id="72036"/>
    <lineage>
        <taxon>Eukaryota</taxon>
        <taxon>Metazoa</taxon>
        <taxon>Ecdysozoa</taxon>
        <taxon>Arthropoda</taxon>
        <taxon>Crustacea</taxon>
        <taxon>Multicrustacea</taxon>
        <taxon>Hexanauplia</taxon>
        <taxon>Copepoda</taxon>
        <taxon>Siphonostomatoida</taxon>
        <taxon>Caligidae</taxon>
        <taxon>Lepeophtheirus</taxon>
    </lineage>
</organism>
<evidence type="ECO:0000256" key="1">
    <source>
        <dbReference type="SAM" id="MobiDB-lite"/>
    </source>
</evidence>
<proteinExistence type="predicted"/>
<dbReference type="AlphaFoldDB" id="A0A0K2U7N9"/>
<reference evidence="2" key="1">
    <citation type="submission" date="2014-05" db="EMBL/GenBank/DDBJ databases">
        <authorList>
            <person name="Chronopoulou M."/>
        </authorList>
    </citation>
    <scope>NUCLEOTIDE SEQUENCE</scope>
    <source>
        <tissue evidence="2">Whole organism</tissue>
    </source>
</reference>
<name>A0A0K2U7N9_LEPSM</name>
<dbReference type="EMBL" id="HACA01016902">
    <property type="protein sequence ID" value="CDW34263.1"/>
    <property type="molecule type" value="Transcribed_RNA"/>
</dbReference>
<accession>A0A0K2U7N9</accession>
<sequence>MKAYGSRQMGQLLKFSWARRFSQLITSTTTGTTTGLRKQKKRVILLNIRHMALWPLMERKNLRSFSSLDRKSTRKPTIRCLGTPSYHE</sequence>
<feature type="region of interest" description="Disordered" evidence="1">
    <location>
        <begin position="65"/>
        <end position="88"/>
    </location>
</feature>
<protein>
    <submittedName>
        <fullName evidence="2">Uncharacterized protein</fullName>
    </submittedName>
</protein>
<evidence type="ECO:0000313" key="2">
    <source>
        <dbReference type="EMBL" id="CDW34263.1"/>
    </source>
</evidence>